<evidence type="ECO:0000313" key="2">
    <source>
        <dbReference type="Proteomes" id="UP000799291"/>
    </source>
</evidence>
<accession>A0A6G1ICP1</accession>
<keyword evidence="2" id="KW-1185">Reference proteome</keyword>
<protein>
    <submittedName>
        <fullName evidence="1">Uncharacterized protein</fullName>
    </submittedName>
</protein>
<reference evidence="1" key="1">
    <citation type="journal article" date="2020" name="Stud. Mycol.">
        <title>101 Dothideomycetes genomes: a test case for predicting lifestyles and emergence of pathogens.</title>
        <authorList>
            <person name="Haridas S."/>
            <person name="Albert R."/>
            <person name="Binder M."/>
            <person name="Bloem J."/>
            <person name="Labutti K."/>
            <person name="Salamov A."/>
            <person name="Andreopoulos B."/>
            <person name="Baker S."/>
            <person name="Barry K."/>
            <person name="Bills G."/>
            <person name="Bluhm B."/>
            <person name="Cannon C."/>
            <person name="Castanera R."/>
            <person name="Culley D."/>
            <person name="Daum C."/>
            <person name="Ezra D."/>
            <person name="Gonzalez J."/>
            <person name="Henrissat B."/>
            <person name="Kuo A."/>
            <person name="Liang C."/>
            <person name="Lipzen A."/>
            <person name="Lutzoni F."/>
            <person name="Magnuson J."/>
            <person name="Mondo S."/>
            <person name="Nolan M."/>
            <person name="Ohm R."/>
            <person name="Pangilinan J."/>
            <person name="Park H.-J."/>
            <person name="Ramirez L."/>
            <person name="Alfaro M."/>
            <person name="Sun H."/>
            <person name="Tritt A."/>
            <person name="Yoshinaga Y."/>
            <person name="Zwiers L.-H."/>
            <person name="Turgeon B."/>
            <person name="Goodwin S."/>
            <person name="Spatafora J."/>
            <person name="Crous P."/>
            <person name="Grigoriev I."/>
        </authorList>
    </citation>
    <scope>NUCLEOTIDE SEQUENCE</scope>
    <source>
        <strain evidence="1">CBS 122367</strain>
    </source>
</reference>
<dbReference type="AlphaFoldDB" id="A0A6G1ICP1"/>
<proteinExistence type="predicted"/>
<dbReference type="Proteomes" id="UP000799291">
    <property type="component" value="Unassembled WGS sequence"/>
</dbReference>
<sequence length="134" mass="15253">MYILAEKLLDSRTRNRMIDVILARVRGRDKGAFPNVEQIAKAYEHTPETSPIRRLFVDFYADNFTSPWPPEEAALLPKQFFVDVANRALERRLRPNKATEEMMSLSRYYSLEPNVKDGKMSDAAKSGTGTGEGL</sequence>
<gene>
    <name evidence="1" type="ORF">K458DRAFT_425134</name>
</gene>
<name>A0A6G1ICP1_9PLEO</name>
<dbReference type="OrthoDB" id="3794732at2759"/>
<dbReference type="EMBL" id="MU005645">
    <property type="protein sequence ID" value="KAF2675895.1"/>
    <property type="molecule type" value="Genomic_DNA"/>
</dbReference>
<organism evidence="1 2">
    <name type="scientific">Lentithecium fluviatile CBS 122367</name>
    <dbReference type="NCBI Taxonomy" id="1168545"/>
    <lineage>
        <taxon>Eukaryota</taxon>
        <taxon>Fungi</taxon>
        <taxon>Dikarya</taxon>
        <taxon>Ascomycota</taxon>
        <taxon>Pezizomycotina</taxon>
        <taxon>Dothideomycetes</taxon>
        <taxon>Pleosporomycetidae</taxon>
        <taxon>Pleosporales</taxon>
        <taxon>Massarineae</taxon>
        <taxon>Lentitheciaceae</taxon>
        <taxon>Lentithecium</taxon>
    </lineage>
</organism>
<evidence type="ECO:0000313" key="1">
    <source>
        <dbReference type="EMBL" id="KAF2675895.1"/>
    </source>
</evidence>